<dbReference type="GO" id="GO:0003677">
    <property type="term" value="F:DNA binding"/>
    <property type="evidence" value="ECO:0007669"/>
    <property type="project" value="InterPro"/>
</dbReference>
<dbReference type="PANTHER" id="PTHR31001">
    <property type="entry name" value="UNCHARACTERIZED TRANSCRIPTIONAL REGULATORY PROTEIN"/>
    <property type="match status" value="1"/>
</dbReference>
<evidence type="ECO:0000259" key="5">
    <source>
        <dbReference type="PROSITE" id="PS50048"/>
    </source>
</evidence>
<gene>
    <name evidence="6" type="ORF">QBC46DRAFT_430636</name>
</gene>
<dbReference type="PANTHER" id="PTHR31001:SF74">
    <property type="entry name" value="ZN(II)2CYS6 TRANSCRIPTION FACTOR (EUROFUNG)"/>
    <property type="match status" value="1"/>
</dbReference>
<feature type="region of interest" description="Disordered" evidence="4">
    <location>
        <begin position="88"/>
        <end position="113"/>
    </location>
</feature>
<dbReference type="PROSITE" id="PS50048">
    <property type="entry name" value="ZN2_CY6_FUNGAL_2"/>
    <property type="match status" value="1"/>
</dbReference>
<accession>A0AAN6MXW4</accession>
<evidence type="ECO:0000313" key="7">
    <source>
        <dbReference type="Proteomes" id="UP001303473"/>
    </source>
</evidence>
<dbReference type="GO" id="GO:0000981">
    <property type="term" value="F:DNA-binding transcription factor activity, RNA polymerase II-specific"/>
    <property type="evidence" value="ECO:0007669"/>
    <property type="project" value="InterPro"/>
</dbReference>
<comment type="caution">
    <text evidence="6">The sequence shown here is derived from an EMBL/GenBank/DDBJ whole genome shotgun (WGS) entry which is preliminary data.</text>
</comment>
<dbReference type="GO" id="GO:0006351">
    <property type="term" value="P:DNA-templated transcription"/>
    <property type="evidence" value="ECO:0007669"/>
    <property type="project" value="InterPro"/>
</dbReference>
<dbReference type="Proteomes" id="UP001303473">
    <property type="component" value="Unassembled WGS sequence"/>
</dbReference>
<dbReference type="InterPro" id="IPR036864">
    <property type="entry name" value="Zn2-C6_fun-type_DNA-bd_sf"/>
</dbReference>
<dbReference type="Pfam" id="PF00172">
    <property type="entry name" value="Zn_clus"/>
    <property type="match status" value="1"/>
</dbReference>
<evidence type="ECO:0000313" key="6">
    <source>
        <dbReference type="EMBL" id="KAK3933912.1"/>
    </source>
</evidence>
<evidence type="ECO:0000256" key="4">
    <source>
        <dbReference type="SAM" id="MobiDB-lite"/>
    </source>
</evidence>
<protein>
    <submittedName>
        <fullName evidence="6">Fungal-specific transcription factor domain-containing protein</fullName>
    </submittedName>
</protein>
<feature type="compositionally biased region" description="Polar residues" evidence="4">
    <location>
        <begin position="88"/>
        <end position="105"/>
    </location>
</feature>
<comment type="subcellular location">
    <subcellularLocation>
        <location evidence="1">Nucleus</location>
    </subcellularLocation>
</comment>
<dbReference type="InterPro" id="IPR007219">
    <property type="entry name" value="XnlR_reg_dom"/>
</dbReference>
<name>A0AAN6MXW4_9PEZI</name>
<dbReference type="PROSITE" id="PS00463">
    <property type="entry name" value="ZN2_CY6_FUNGAL_1"/>
    <property type="match status" value="1"/>
</dbReference>
<dbReference type="SUPFAM" id="SSF57701">
    <property type="entry name" value="Zn2/Cys6 DNA-binding domain"/>
    <property type="match status" value="1"/>
</dbReference>
<evidence type="ECO:0000256" key="3">
    <source>
        <dbReference type="ARBA" id="ARBA00023242"/>
    </source>
</evidence>
<dbReference type="InterPro" id="IPR001138">
    <property type="entry name" value="Zn2Cys6_DnaBD"/>
</dbReference>
<dbReference type="EMBL" id="MU854051">
    <property type="protein sequence ID" value="KAK3933912.1"/>
    <property type="molecule type" value="Genomic_DNA"/>
</dbReference>
<dbReference type="GO" id="GO:0008270">
    <property type="term" value="F:zinc ion binding"/>
    <property type="evidence" value="ECO:0007669"/>
    <property type="project" value="InterPro"/>
</dbReference>
<keyword evidence="2" id="KW-0479">Metal-binding</keyword>
<evidence type="ECO:0000256" key="2">
    <source>
        <dbReference type="ARBA" id="ARBA00022723"/>
    </source>
</evidence>
<dbReference type="Gene3D" id="4.10.240.10">
    <property type="entry name" value="Zn(2)-C6 fungal-type DNA-binding domain"/>
    <property type="match status" value="1"/>
</dbReference>
<keyword evidence="7" id="KW-1185">Reference proteome</keyword>
<sequence length="702" mass="78881">MAQPTSHNRRRDKPILSCTFCRERKLRCDRQSPCRGCARRGKPGECIYTCSEEERKNTIDYRPHARGQQARQRIARLENLVTEMRDMMQSSHHASDGMASSNETPNDPGPPLAPAIVDDMGKLSLTENHAVYTGSSHWVTILEDVSSCSICPWRVPLSEEFSKSTTSLESTPADAGLTRGSPATRISLLNSAPCLPREQILAMIPARKVVDRHISHFFNTFDLAPFILHRNKFLAEYATFWANPSVVPIMWVGLLFSMMSMSALLQQQDIGALGLSTVEPHDMLETYRTLTIHCLLAGDYLRPSRYTVETLTLHFAVDQHVNLDTCISSWILIEVVIRIALRVGLHRDPSHWPEIRPVQAELRRRLWMSLYQMDFFTSTQIGLPRIIKDSQCDTRPPAHLFDHDISFENEEIPPEQPLTESSPLLYVIERNAIIKVAAEIYDATEAGPPSSATIATLGAKLDRAVDAIPAWLKHKPLETSLAENPVTILHQMTLDILIHKAVYLLHRRSFVKGSAADESTGSTELCINAALAILEHQRRMSEETEPGGLMFLIRWKVATSLNHEFLQATTMLCFALTRFHEGQVGSCHRRSEILETLNVARGLWEKIADRSTEARRAAKAITAVLQQDRDQSAAATSRASDGFFEQTLPGVAAPSYFDNFDYAQDMTLDPSIFAVDNDLATFENMDRTGPQYDANLFCPEEQ</sequence>
<dbReference type="SMART" id="SM00066">
    <property type="entry name" value="GAL4"/>
    <property type="match status" value="1"/>
</dbReference>
<evidence type="ECO:0000256" key="1">
    <source>
        <dbReference type="ARBA" id="ARBA00004123"/>
    </source>
</evidence>
<dbReference type="GO" id="GO:0005634">
    <property type="term" value="C:nucleus"/>
    <property type="evidence" value="ECO:0007669"/>
    <property type="project" value="UniProtKB-SubCell"/>
</dbReference>
<organism evidence="6 7">
    <name type="scientific">Diplogelasinospora grovesii</name>
    <dbReference type="NCBI Taxonomy" id="303347"/>
    <lineage>
        <taxon>Eukaryota</taxon>
        <taxon>Fungi</taxon>
        <taxon>Dikarya</taxon>
        <taxon>Ascomycota</taxon>
        <taxon>Pezizomycotina</taxon>
        <taxon>Sordariomycetes</taxon>
        <taxon>Sordariomycetidae</taxon>
        <taxon>Sordariales</taxon>
        <taxon>Diplogelasinosporaceae</taxon>
        <taxon>Diplogelasinospora</taxon>
    </lineage>
</organism>
<dbReference type="AlphaFoldDB" id="A0AAN6MXW4"/>
<keyword evidence="3" id="KW-0539">Nucleus</keyword>
<feature type="domain" description="Zn(2)-C6 fungal-type" evidence="5">
    <location>
        <begin position="17"/>
        <end position="48"/>
    </location>
</feature>
<dbReference type="InterPro" id="IPR050613">
    <property type="entry name" value="Sec_Metabolite_Reg"/>
</dbReference>
<dbReference type="CDD" id="cd12148">
    <property type="entry name" value="fungal_TF_MHR"/>
    <property type="match status" value="1"/>
</dbReference>
<dbReference type="CDD" id="cd00067">
    <property type="entry name" value="GAL4"/>
    <property type="match status" value="1"/>
</dbReference>
<dbReference type="Pfam" id="PF04082">
    <property type="entry name" value="Fungal_trans"/>
    <property type="match status" value="1"/>
</dbReference>
<reference evidence="7" key="1">
    <citation type="journal article" date="2023" name="Mol. Phylogenet. Evol.">
        <title>Genome-scale phylogeny and comparative genomics of the fungal order Sordariales.</title>
        <authorList>
            <person name="Hensen N."/>
            <person name="Bonometti L."/>
            <person name="Westerberg I."/>
            <person name="Brannstrom I.O."/>
            <person name="Guillou S."/>
            <person name="Cros-Aarteil S."/>
            <person name="Calhoun S."/>
            <person name="Haridas S."/>
            <person name="Kuo A."/>
            <person name="Mondo S."/>
            <person name="Pangilinan J."/>
            <person name="Riley R."/>
            <person name="LaButti K."/>
            <person name="Andreopoulos B."/>
            <person name="Lipzen A."/>
            <person name="Chen C."/>
            <person name="Yan M."/>
            <person name="Daum C."/>
            <person name="Ng V."/>
            <person name="Clum A."/>
            <person name="Steindorff A."/>
            <person name="Ohm R.A."/>
            <person name="Martin F."/>
            <person name="Silar P."/>
            <person name="Natvig D.O."/>
            <person name="Lalanne C."/>
            <person name="Gautier V."/>
            <person name="Ament-Velasquez S.L."/>
            <person name="Kruys A."/>
            <person name="Hutchinson M.I."/>
            <person name="Powell A.J."/>
            <person name="Barry K."/>
            <person name="Miller A.N."/>
            <person name="Grigoriev I.V."/>
            <person name="Debuchy R."/>
            <person name="Gladieux P."/>
            <person name="Hiltunen Thoren M."/>
            <person name="Johannesson H."/>
        </authorList>
    </citation>
    <scope>NUCLEOTIDE SEQUENCE [LARGE SCALE GENOMIC DNA]</scope>
    <source>
        <strain evidence="7">CBS 340.73</strain>
    </source>
</reference>
<dbReference type="SMART" id="SM00906">
    <property type="entry name" value="Fungal_trans"/>
    <property type="match status" value="1"/>
</dbReference>
<proteinExistence type="predicted"/>